<evidence type="ECO:0000259" key="2">
    <source>
        <dbReference type="Pfam" id="PF13590"/>
    </source>
</evidence>
<dbReference type="RefSeq" id="WP_262309229.1">
    <property type="nucleotide sequence ID" value="NZ_CP106679.1"/>
</dbReference>
<feature type="signal peptide" evidence="1">
    <location>
        <begin position="1"/>
        <end position="23"/>
    </location>
</feature>
<organism evidence="3 4">
    <name type="scientific">Reichenbachiella agarivorans</name>
    <dbReference type="NCBI Taxonomy" id="2979464"/>
    <lineage>
        <taxon>Bacteria</taxon>
        <taxon>Pseudomonadati</taxon>
        <taxon>Bacteroidota</taxon>
        <taxon>Cytophagia</taxon>
        <taxon>Cytophagales</taxon>
        <taxon>Reichenbachiellaceae</taxon>
        <taxon>Reichenbachiella</taxon>
    </lineage>
</organism>
<feature type="domain" description="DUF4136" evidence="2">
    <location>
        <begin position="25"/>
        <end position="185"/>
    </location>
</feature>
<protein>
    <submittedName>
        <fullName evidence="3">DUF4136 domain-containing protein</fullName>
    </submittedName>
</protein>
<accession>A0ABY6CMQ0</accession>
<evidence type="ECO:0000313" key="4">
    <source>
        <dbReference type="Proteomes" id="UP001065174"/>
    </source>
</evidence>
<proteinExistence type="predicted"/>
<evidence type="ECO:0000256" key="1">
    <source>
        <dbReference type="SAM" id="SignalP"/>
    </source>
</evidence>
<sequence length="190" mass="21052">MKNVLKASLMTLVLFMAAQLTYAQVKSDYNKDADFSKYKTYTFAGWEKNSSESVNDFDKKRILDALKSEFDSRGMTLAETGGDATITLFIVVDEKTSTTAYTTYNGGMGYGGRWGWGYGAGGMGTSTTSYSENDYTEGTLVVDMYDTESKDLVWQGILTAVVKEKPEKREKGIPKKISKLMKTYPVAATK</sequence>
<dbReference type="Gene3D" id="3.30.160.670">
    <property type="match status" value="1"/>
</dbReference>
<gene>
    <name evidence="3" type="ORF">N6H18_15690</name>
</gene>
<evidence type="ECO:0000313" key="3">
    <source>
        <dbReference type="EMBL" id="UXP31790.1"/>
    </source>
</evidence>
<dbReference type="Proteomes" id="UP001065174">
    <property type="component" value="Chromosome"/>
</dbReference>
<reference evidence="3" key="1">
    <citation type="submission" date="2022-09" db="EMBL/GenBank/DDBJ databases">
        <title>Comparative genomics and taxonomic characterization of three novel marine species of genus Reichenbachiella exhibiting antioxidant and polysaccharide degradation activities.</title>
        <authorList>
            <person name="Muhammad N."/>
            <person name="Lee Y.-J."/>
            <person name="Ko J."/>
            <person name="Kim S.-G."/>
        </authorList>
    </citation>
    <scope>NUCLEOTIDE SEQUENCE</scope>
    <source>
        <strain evidence="3">BKB1-1</strain>
    </source>
</reference>
<feature type="chain" id="PRO_5046172343" evidence="1">
    <location>
        <begin position="24"/>
        <end position="190"/>
    </location>
</feature>
<keyword evidence="1" id="KW-0732">Signal</keyword>
<dbReference type="Pfam" id="PF13590">
    <property type="entry name" value="DUF4136"/>
    <property type="match status" value="1"/>
</dbReference>
<keyword evidence="4" id="KW-1185">Reference proteome</keyword>
<dbReference type="InterPro" id="IPR025411">
    <property type="entry name" value="DUF4136"/>
</dbReference>
<dbReference type="EMBL" id="CP106679">
    <property type="protein sequence ID" value="UXP31790.1"/>
    <property type="molecule type" value="Genomic_DNA"/>
</dbReference>
<name>A0ABY6CMQ0_9BACT</name>